<dbReference type="EMBL" id="QBIU01000001">
    <property type="protein sequence ID" value="MWV69854.1"/>
    <property type="molecule type" value="Genomic_DNA"/>
</dbReference>
<evidence type="ECO:0000313" key="4">
    <source>
        <dbReference type="Proteomes" id="UP000029714"/>
    </source>
</evidence>
<keyword evidence="4" id="KW-1185">Reference proteome</keyword>
<proteinExistence type="predicted"/>
<dbReference type="AlphaFoldDB" id="A0A347VNC3"/>
<name>A0A347VNC3_9HELI</name>
<dbReference type="Proteomes" id="UP000477070">
    <property type="component" value="Unassembled WGS sequence"/>
</dbReference>
<dbReference type="RefSeq" id="WP_034571035.1">
    <property type="nucleotide sequence ID" value="NZ_JRMP02000002.1"/>
</dbReference>
<keyword evidence="1" id="KW-1133">Transmembrane helix</keyword>
<organism evidence="3 4">
    <name type="scientific">Helicobacter saguini</name>
    <dbReference type="NCBI Taxonomy" id="1548018"/>
    <lineage>
        <taxon>Bacteria</taxon>
        <taxon>Pseudomonadati</taxon>
        <taxon>Campylobacterota</taxon>
        <taxon>Epsilonproteobacteria</taxon>
        <taxon>Campylobacterales</taxon>
        <taxon>Helicobacteraceae</taxon>
        <taxon>Helicobacter</taxon>
    </lineage>
</organism>
<evidence type="ECO:0000313" key="2">
    <source>
        <dbReference type="EMBL" id="MWV69854.1"/>
    </source>
</evidence>
<comment type="caution">
    <text evidence="3">The sequence shown here is derived from an EMBL/GenBank/DDBJ whole genome shotgun (WGS) entry which is preliminary data.</text>
</comment>
<protein>
    <submittedName>
        <fullName evidence="3">Uncharacterized protein</fullName>
    </submittedName>
</protein>
<sequence>MIQLNHTCEICGNKQNILMAYDISNEKGKIMFQCKKCHTKYRINIPSFKFQIIVLLIVFAIIVPPAIYALLNDIMDKFWIEVLLAVIFILSALILTITKSSITKIDNNDEGDKSE</sequence>
<gene>
    <name evidence="2" type="ORF">DCO61_07530</name>
    <name evidence="3" type="ORF">LS64_002215</name>
</gene>
<dbReference type="Proteomes" id="UP000029714">
    <property type="component" value="Unassembled WGS sequence"/>
</dbReference>
<dbReference type="EMBL" id="JRMP02000002">
    <property type="protein sequence ID" value="TLD95688.1"/>
    <property type="molecule type" value="Genomic_DNA"/>
</dbReference>
<keyword evidence="1" id="KW-0472">Membrane</keyword>
<keyword evidence="1" id="KW-0812">Transmembrane</keyword>
<evidence type="ECO:0000313" key="5">
    <source>
        <dbReference type="Proteomes" id="UP000477070"/>
    </source>
</evidence>
<accession>A0A347VNC3</accession>
<feature type="transmembrane region" description="Helical" evidence="1">
    <location>
        <begin position="77"/>
        <end position="97"/>
    </location>
</feature>
<feature type="transmembrane region" description="Helical" evidence="1">
    <location>
        <begin position="50"/>
        <end position="71"/>
    </location>
</feature>
<reference evidence="3" key="3">
    <citation type="submission" date="2018-04" db="EMBL/GenBank/DDBJ databases">
        <authorList>
            <person name="Sheh A."/>
            <person name="Shen Z."/>
            <person name="Mannion A.J."/>
            <person name="Fox J.G."/>
        </authorList>
    </citation>
    <scope>NUCLEOTIDE SEQUENCE</scope>
    <source>
        <strain evidence="3">MIT 97-6194</strain>
    </source>
</reference>
<reference evidence="3 4" key="2">
    <citation type="journal article" date="2016" name="Infect. Immun.">
        <title>Helicobacter saguini, a Novel Helicobacter Isolated from Cotton-Top Tamarins with Ulcerative Colitis, Has Proinflammatory Properties and Induces Typhlocolitis and Dysplasia in Gnotobiotic IL-10-/- Mice.</title>
        <authorList>
            <person name="Shen Z."/>
            <person name="Mannion A."/>
            <person name="Whary M.T."/>
            <person name="Muthupalani S."/>
            <person name="Sheh A."/>
            <person name="Feng Y."/>
            <person name="Gong G."/>
            <person name="Vandamme P."/>
            <person name="Holcombe H.R."/>
            <person name="Paster B.J."/>
            <person name="Fox J.G."/>
        </authorList>
    </citation>
    <scope>NUCLEOTIDE SEQUENCE [LARGE SCALE GENOMIC DNA]</scope>
    <source>
        <strain evidence="3 4">MIT 97-6194</strain>
    </source>
</reference>
<reference evidence="3 4" key="1">
    <citation type="journal article" date="2014" name="Genome Announc.">
        <title>Draft genome sequences of eight enterohepatic helicobacter species isolated from both laboratory and wild rodents.</title>
        <authorList>
            <person name="Sheh A."/>
            <person name="Shen Z."/>
            <person name="Fox J.G."/>
        </authorList>
    </citation>
    <scope>NUCLEOTIDE SEQUENCE [LARGE SCALE GENOMIC DNA]</scope>
    <source>
        <strain evidence="3 4">MIT 97-6194</strain>
    </source>
</reference>
<reference evidence="2 5" key="4">
    <citation type="submission" date="2019-12" db="EMBL/GenBank/DDBJ databases">
        <title>Multi-Generational Helicobacter saguini Isolates.</title>
        <authorList>
            <person name="Mannion A."/>
            <person name="Shen Z."/>
            <person name="Fox J.G."/>
        </authorList>
    </citation>
    <scope>NUCLEOTIDE SEQUENCE [LARGE SCALE GENOMIC DNA]</scope>
    <source>
        <strain evidence="2">16-048</strain>
        <strain evidence="5">16-048 (F4)</strain>
    </source>
</reference>
<evidence type="ECO:0000313" key="3">
    <source>
        <dbReference type="EMBL" id="TLD95688.1"/>
    </source>
</evidence>
<evidence type="ECO:0000256" key="1">
    <source>
        <dbReference type="SAM" id="Phobius"/>
    </source>
</evidence>